<proteinExistence type="predicted"/>
<feature type="region of interest" description="Disordered" evidence="1">
    <location>
        <begin position="184"/>
        <end position="286"/>
    </location>
</feature>
<dbReference type="GO" id="GO:0005634">
    <property type="term" value="C:nucleus"/>
    <property type="evidence" value="ECO:0007669"/>
    <property type="project" value="TreeGrafter"/>
</dbReference>
<dbReference type="GO" id="GO:0031267">
    <property type="term" value="F:small GTPase binding"/>
    <property type="evidence" value="ECO:0007669"/>
    <property type="project" value="TreeGrafter"/>
</dbReference>
<reference evidence="2 3" key="1">
    <citation type="submission" date="2016-03" db="EMBL/GenBank/DDBJ databases">
        <title>The draft genome sequence of Fonsecaea nubica causative agent of cutaneous subcutaneous infection in human host.</title>
        <authorList>
            <person name="Costa F."/>
            <person name="Sybren D.H."/>
            <person name="Raittz R.T."/>
            <person name="Weiss V.A."/>
            <person name="Leao A.C."/>
            <person name="Gomes R."/>
            <person name="De Souza E.M."/>
            <person name="Pedrosa F.O."/>
            <person name="Steffens M.B."/>
            <person name="Bombassaro A."/>
            <person name="Tadra-Sfeir M.Z."/>
            <person name="Moreno L.F."/>
            <person name="Najafzadeh M.J."/>
            <person name="Felipe M.S."/>
            <person name="Teixeira M."/>
            <person name="Sun J."/>
            <person name="Xi L."/>
            <person name="Castro M.A."/>
            <person name="Vicente V.A."/>
        </authorList>
    </citation>
    <scope>NUCLEOTIDE SEQUENCE [LARGE SCALE GENOMIC DNA]</scope>
    <source>
        <strain evidence="2 3">CBS 269.64</strain>
    </source>
</reference>
<feature type="region of interest" description="Disordered" evidence="1">
    <location>
        <begin position="445"/>
        <end position="470"/>
    </location>
</feature>
<comment type="caution">
    <text evidence="2">The sequence shown here is derived from an EMBL/GenBank/DDBJ whole genome shotgun (WGS) entry which is preliminary data.</text>
</comment>
<gene>
    <name evidence="2" type="ORF">AYO20_04922</name>
</gene>
<dbReference type="AlphaFoldDB" id="A0A178D2M7"/>
<dbReference type="GeneID" id="34588339"/>
<evidence type="ECO:0008006" key="4">
    <source>
        <dbReference type="Google" id="ProtNLM"/>
    </source>
</evidence>
<protein>
    <recommendedName>
        <fullName evidence="4">NYN domain-containing protein</fullName>
    </recommendedName>
</protein>
<sequence>MAESCVLCFFGGHDNGENGIVEDDVRHRLAGQVKEDEVPRHETPCIPLDLPKQTYLPLTIAPPDQDPEGRLPPKVHMPDDQKLPSWDLDDAIRLLNSLALKYSDAPASHGPVNYKNKDKADDNTGEGSLGDFSIVWDYLGCPHTADEQQAAELVKYEVNDEEVAEVDLNQISKGVRWRDEVDGADLEDNVEPPNNKATAAYIRNQKRAARRARARGRAEKLPTQERTVSDTTDLESGEELESLRRSPDRRAVIDSILGRSRPGLRDNSSPPTSPSPPKVEIRTPKRDYPVSNPFVWPITPVITPSPHTVIVPRDGLTTRTRKQALITQLMRRHPEEQTYLKNVGLLEPAFTPLNTSDIGIHVFVDMSNISIGFHDCLKLARGMPRETRLRRVPLSFHNLSLILERGRPCAKRALVGSDKYAAIHQATSIGYETNILERVHKAKELTPRQKKYQSRSGGETSGSETNAGLPRLSAPEKWVEQAVDEILHLKILESIVDSEKPSTIVLATGDAAEAEYSGGFLRMVERALEKQWKVELVSFRLNTSSLYKRREFRMRWGHLFKCIEMDPFVEFLIDEDETDG</sequence>
<accession>A0A178D2M7</accession>
<dbReference type="Gene3D" id="3.40.50.1010">
    <property type="entry name" value="5'-nuclease"/>
    <property type="match status" value="1"/>
</dbReference>
<dbReference type="OrthoDB" id="5590473at2759"/>
<keyword evidence="3" id="KW-1185">Reference proteome</keyword>
<feature type="compositionally biased region" description="Low complexity" evidence="1">
    <location>
        <begin position="456"/>
        <end position="465"/>
    </location>
</feature>
<evidence type="ECO:0000313" key="3">
    <source>
        <dbReference type="Proteomes" id="UP000185904"/>
    </source>
</evidence>
<dbReference type="PANTHER" id="PTHR15837">
    <property type="entry name" value="RAN GUANINE NUCLEOTIDE RELEASE FACTOR"/>
    <property type="match status" value="1"/>
</dbReference>
<feature type="compositionally biased region" description="Basic residues" evidence="1">
    <location>
        <begin position="204"/>
        <end position="215"/>
    </location>
</feature>
<dbReference type="GO" id="GO:0005085">
    <property type="term" value="F:guanyl-nucleotide exchange factor activity"/>
    <property type="evidence" value="ECO:0007669"/>
    <property type="project" value="TreeGrafter"/>
</dbReference>
<dbReference type="GO" id="GO:0006606">
    <property type="term" value="P:protein import into nucleus"/>
    <property type="evidence" value="ECO:0007669"/>
    <property type="project" value="TreeGrafter"/>
</dbReference>
<dbReference type="EMBL" id="LVCJ01000027">
    <property type="protein sequence ID" value="OAL35772.1"/>
    <property type="molecule type" value="Genomic_DNA"/>
</dbReference>
<evidence type="ECO:0000256" key="1">
    <source>
        <dbReference type="SAM" id="MobiDB-lite"/>
    </source>
</evidence>
<dbReference type="PANTHER" id="PTHR15837:SF5">
    <property type="entry name" value="NYN DOMAIN-CONTAINING PROTEIN"/>
    <property type="match status" value="1"/>
</dbReference>
<name>A0A178D2M7_9EURO</name>
<dbReference type="CDD" id="cd18724">
    <property type="entry name" value="PIN_LabA-like"/>
    <property type="match status" value="1"/>
</dbReference>
<feature type="compositionally biased region" description="Basic and acidic residues" evidence="1">
    <location>
        <begin position="241"/>
        <end position="252"/>
    </location>
</feature>
<dbReference type="InterPro" id="IPR007681">
    <property type="entry name" value="Mog1"/>
</dbReference>
<dbReference type="RefSeq" id="XP_022500784.1">
    <property type="nucleotide sequence ID" value="XM_022643216.1"/>
</dbReference>
<dbReference type="Proteomes" id="UP000185904">
    <property type="component" value="Unassembled WGS sequence"/>
</dbReference>
<organism evidence="2 3">
    <name type="scientific">Fonsecaea nubica</name>
    <dbReference type="NCBI Taxonomy" id="856822"/>
    <lineage>
        <taxon>Eukaryota</taxon>
        <taxon>Fungi</taxon>
        <taxon>Dikarya</taxon>
        <taxon>Ascomycota</taxon>
        <taxon>Pezizomycotina</taxon>
        <taxon>Eurotiomycetes</taxon>
        <taxon>Chaetothyriomycetidae</taxon>
        <taxon>Chaetothyriales</taxon>
        <taxon>Herpotrichiellaceae</taxon>
        <taxon>Fonsecaea</taxon>
    </lineage>
</organism>
<evidence type="ECO:0000313" key="2">
    <source>
        <dbReference type="EMBL" id="OAL35772.1"/>
    </source>
</evidence>